<comment type="caution">
    <text evidence="12">The sequence shown here is derived from an EMBL/GenBank/DDBJ whole genome shotgun (WGS) entry which is preliminary data.</text>
</comment>
<evidence type="ECO:0000256" key="1">
    <source>
        <dbReference type="ARBA" id="ARBA00004236"/>
    </source>
</evidence>
<proteinExistence type="inferred from homology"/>
<dbReference type="SMART" id="SM00091">
    <property type="entry name" value="PAS"/>
    <property type="match status" value="1"/>
</dbReference>
<evidence type="ECO:0000256" key="3">
    <source>
        <dbReference type="ARBA" id="ARBA00022481"/>
    </source>
</evidence>
<keyword evidence="4" id="KW-0812">Transmembrane</keyword>
<evidence type="ECO:0000259" key="11">
    <source>
        <dbReference type="PROSITE" id="PS50112"/>
    </source>
</evidence>
<evidence type="ECO:0000256" key="7">
    <source>
        <dbReference type="ARBA" id="ARBA00023224"/>
    </source>
</evidence>
<dbReference type="Pfam" id="PF08447">
    <property type="entry name" value="PAS_3"/>
    <property type="match status" value="1"/>
</dbReference>
<dbReference type="Gene3D" id="1.10.287.950">
    <property type="entry name" value="Methyl-accepting chemotaxis protein"/>
    <property type="match status" value="1"/>
</dbReference>
<dbReference type="InterPro" id="IPR000014">
    <property type="entry name" value="PAS"/>
</dbReference>
<dbReference type="Gene3D" id="3.30.450.20">
    <property type="entry name" value="PAS domain"/>
    <property type="match status" value="1"/>
</dbReference>
<dbReference type="GO" id="GO:0005886">
    <property type="term" value="C:plasma membrane"/>
    <property type="evidence" value="ECO:0007669"/>
    <property type="project" value="UniProtKB-SubCell"/>
</dbReference>
<dbReference type="SMART" id="SM00283">
    <property type="entry name" value="MA"/>
    <property type="match status" value="1"/>
</dbReference>
<dbReference type="SUPFAM" id="SSF58104">
    <property type="entry name" value="Methyl-accepting chemotaxis protein (MCP) signaling domain"/>
    <property type="match status" value="1"/>
</dbReference>
<evidence type="ECO:0000313" key="13">
    <source>
        <dbReference type="Proteomes" id="UP000320914"/>
    </source>
</evidence>
<dbReference type="EMBL" id="RCZA01000004">
    <property type="protein sequence ID" value="TPG84573.1"/>
    <property type="molecule type" value="Genomic_DNA"/>
</dbReference>
<keyword evidence="6" id="KW-0472">Membrane</keyword>
<evidence type="ECO:0000259" key="10">
    <source>
        <dbReference type="PROSITE" id="PS50111"/>
    </source>
</evidence>
<dbReference type="CDD" id="cd00130">
    <property type="entry name" value="PAS"/>
    <property type="match status" value="1"/>
</dbReference>
<dbReference type="InterPro" id="IPR004089">
    <property type="entry name" value="MCPsignal_dom"/>
</dbReference>
<dbReference type="GO" id="GO:0004888">
    <property type="term" value="F:transmembrane signaling receptor activity"/>
    <property type="evidence" value="ECO:0007669"/>
    <property type="project" value="InterPro"/>
</dbReference>
<keyword evidence="7 9" id="KW-0807">Transducer</keyword>
<evidence type="ECO:0000256" key="5">
    <source>
        <dbReference type="ARBA" id="ARBA00022989"/>
    </source>
</evidence>
<dbReference type="PROSITE" id="PS50111">
    <property type="entry name" value="CHEMOTAXIS_TRANSDUC_2"/>
    <property type="match status" value="1"/>
</dbReference>
<reference evidence="12 13" key="1">
    <citation type="journal article" date="2019" name="Environ. Microbiol.">
        <title>Species interactions and distinct microbial communities in high Arctic permafrost affected cryosols are associated with the CH4 and CO2 gas fluxes.</title>
        <authorList>
            <person name="Altshuler I."/>
            <person name="Hamel J."/>
            <person name="Turney S."/>
            <person name="Magnuson E."/>
            <person name="Levesque R."/>
            <person name="Greer C."/>
            <person name="Whyte L.G."/>
        </authorList>
    </citation>
    <scope>NUCLEOTIDE SEQUENCE [LARGE SCALE GENOMIC DNA]</scope>
    <source>
        <strain evidence="12 13">OWC5</strain>
    </source>
</reference>
<dbReference type="InterPro" id="IPR004090">
    <property type="entry name" value="Chemotax_Me-accpt_rcpt"/>
</dbReference>
<name>A0A502IEY9_9PSED</name>
<dbReference type="SUPFAM" id="SSF55785">
    <property type="entry name" value="PYP-like sensor domain (PAS domain)"/>
    <property type="match status" value="1"/>
</dbReference>
<evidence type="ECO:0000256" key="4">
    <source>
        <dbReference type="ARBA" id="ARBA00022692"/>
    </source>
</evidence>
<dbReference type="GO" id="GO:0006935">
    <property type="term" value="P:chemotaxis"/>
    <property type="evidence" value="ECO:0007669"/>
    <property type="project" value="InterPro"/>
</dbReference>
<keyword evidence="5" id="KW-1133">Transmembrane helix</keyword>
<accession>A0A502IEY9</accession>
<dbReference type="PANTHER" id="PTHR32089:SF74">
    <property type="entry name" value="METHYL-ACCEPTING CHEMOTAXIS PROTEIN AER"/>
    <property type="match status" value="1"/>
</dbReference>
<evidence type="ECO:0000256" key="9">
    <source>
        <dbReference type="PROSITE-ProRule" id="PRU00284"/>
    </source>
</evidence>
<dbReference type="Proteomes" id="UP000320914">
    <property type="component" value="Unassembled WGS sequence"/>
</dbReference>
<protein>
    <submittedName>
        <fullName evidence="12">PAS domain S-box protein</fullName>
    </submittedName>
</protein>
<dbReference type="Pfam" id="PF00015">
    <property type="entry name" value="MCPsignal"/>
    <property type="match status" value="1"/>
</dbReference>
<dbReference type="CDD" id="cd11386">
    <property type="entry name" value="MCP_signal"/>
    <property type="match status" value="1"/>
</dbReference>
<dbReference type="AlphaFoldDB" id="A0A502IEY9"/>
<feature type="domain" description="PAS" evidence="11">
    <location>
        <begin position="18"/>
        <end position="69"/>
    </location>
</feature>
<evidence type="ECO:0000256" key="2">
    <source>
        <dbReference type="ARBA" id="ARBA00022475"/>
    </source>
</evidence>
<dbReference type="PANTHER" id="PTHR32089">
    <property type="entry name" value="METHYL-ACCEPTING CHEMOTAXIS PROTEIN MCPB"/>
    <property type="match status" value="1"/>
</dbReference>
<gene>
    <name evidence="12" type="ORF">EAH74_11070</name>
</gene>
<dbReference type="GO" id="GO:0007165">
    <property type="term" value="P:signal transduction"/>
    <property type="evidence" value="ECO:0007669"/>
    <property type="project" value="UniProtKB-KW"/>
</dbReference>
<keyword evidence="2" id="KW-1003">Cell membrane</keyword>
<sequence length="515" mass="55437">MSASPTSSDNDVLICRTDLQGRITHSSEAFIKLSGYTSKELLQQSSNLLKHPDMPAHIFSCLWSALQQSKPWMGLLKNRRKDGSTYWLNVYIKPVFGDDGIQAYGAVYSSPSQTQCERAEKLYSRLKSGGGALQWSSHIHQLVGAALPSLPLGLLLAAGLWQLNSHLAQSALVIAGSLVMAGIQDWRQTRAVKQVFVAHPKAFADRLTAKIYSSAPGIAALMEMALVAEERRLQSALSRIGTTGGVVEQQVVELAQLIQGETLRLERQRDETDLSVTALSELGATIQEVASNVQATNLATQEAVRLANHGEQLSGKSLDAMQQLSTSVGDIALAVQQLASSTESIGAITNIISSIAGQTNLLALNAAIEAARAGEAGRGFSVVADEVRQLATRTQEATQQIQPLLLQLRNATERTVQLTNEGREFARNSTSEVESVQGNLAGVSLSLTQISGMSMQIASAMEQQSQVVESLSQQVMQVAELSTQSVDKALDGQRIGEDLLAQAKALRHLADRFDR</sequence>
<dbReference type="PROSITE" id="PS50112">
    <property type="entry name" value="PAS"/>
    <property type="match status" value="1"/>
</dbReference>
<dbReference type="InterPro" id="IPR035965">
    <property type="entry name" value="PAS-like_dom_sf"/>
</dbReference>
<dbReference type="InterPro" id="IPR013655">
    <property type="entry name" value="PAS_fold_3"/>
</dbReference>
<dbReference type="NCBIfam" id="TIGR00229">
    <property type="entry name" value="sensory_box"/>
    <property type="match status" value="1"/>
</dbReference>
<dbReference type="RefSeq" id="WP_140678264.1">
    <property type="nucleotide sequence ID" value="NZ_RCZA01000004.1"/>
</dbReference>
<keyword evidence="3" id="KW-0488">Methylation</keyword>
<feature type="domain" description="Methyl-accepting transducer" evidence="10">
    <location>
        <begin position="243"/>
        <end position="479"/>
    </location>
</feature>
<evidence type="ECO:0000256" key="8">
    <source>
        <dbReference type="ARBA" id="ARBA00029447"/>
    </source>
</evidence>
<comment type="similarity">
    <text evidence="8">Belongs to the methyl-accepting chemotaxis (MCP) protein family.</text>
</comment>
<dbReference type="PRINTS" id="PR00260">
    <property type="entry name" value="CHEMTRNSDUCR"/>
</dbReference>
<evidence type="ECO:0000313" key="12">
    <source>
        <dbReference type="EMBL" id="TPG84573.1"/>
    </source>
</evidence>
<organism evidence="12 13">
    <name type="scientific">Pseudomonas mandelii</name>
    <dbReference type="NCBI Taxonomy" id="75612"/>
    <lineage>
        <taxon>Bacteria</taxon>
        <taxon>Pseudomonadati</taxon>
        <taxon>Pseudomonadota</taxon>
        <taxon>Gammaproteobacteria</taxon>
        <taxon>Pseudomonadales</taxon>
        <taxon>Pseudomonadaceae</taxon>
        <taxon>Pseudomonas</taxon>
    </lineage>
</organism>
<evidence type="ECO:0000256" key="6">
    <source>
        <dbReference type="ARBA" id="ARBA00023136"/>
    </source>
</evidence>
<comment type="subcellular location">
    <subcellularLocation>
        <location evidence="1">Cell membrane</location>
    </subcellularLocation>
</comment>